<dbReference type="Proteomes" id="UP000087171">
    <property type="component" value="Chromosome Ca1"/>
</dbReference>
<dbReference type="InterPro" id="IPR001164">
    <property type="entry name" value="ArfGAP_dom"/>
</dbReference>
<dbReference type="RefSeq" id="XP_004487666.1">
    <property type="nucleotide sequence ID" value="XM_004487609.3"/>
</dbReference>
<feature type="region of interest" description="Disordered" evidence="6">
    <location>
        <begin position="123"/>
        <end position="150"/>
    </location>
</feature>
<evidence type="ECO:0000256" key="5">
    <source>
        <dbReference type="PROSITE-ProRule" id="PRU00288"/>
    </source>
</evidence>
<dbReference type="SUPFAM" id="SSF57863">
    <property type="entry name" value="ArfGap/RecO-like zinc finger"/>
    <property type="match status" value="1"/>
</dbReference>
<keyword evidence="4" id="KW-0862">Zinc</keyword>
<dbReference type="eggNOG" id="KOG0703">
    <property type="taxonomic scope" value="Eukaryota"/>
</dbReference>
<dbReference type="PROSITE" id="PS50115">
    <property type="entry name" value="ARFGAP"/>
    <property type="match status" value="1"/>
</dbReference>
<dbReference type="CDD" id="cd08204">
    <property type="entry name" value="ArfGap"/>
    <property type="match status" value="1"/>
</dbReference>
<keyword evidence="2" id="KW-0479">Metal-binding</keyword>
<evidence type="ECO:0000256" key="4">
    <source>
        <dbReference type="ARBA" id="ARBA00022833"/>
    </source>
</evidence>
<evidence type="ECO:0000313" key="9">
    <source>
        <dbReference type="RefSeq" id="XP_004487666.1"/>
    </source>
</evidence>
<organism evidence="8 9">
    <name type="scientific">Cicer arietinum</name>
    <name type="common">Chickpea</name>
    <name type="synonym">Garbanzo</name>
    <dbReference type="NCBI Taxonomy" id="3827"/>
    <lineage>
        <taxon>Eukaryota</taxon>
        <taxon>Viridiplantae</taxon>
        <taxon>Streptophyta</taxon>
        <taxon>Embryophyta</taxon>
        <taxon>Tracheophyta</taxon>
        <taxon>Spermatophyta</taxon>
        <taxon>Magnoliopsida</taxon>
        <taxon>eudicotyledons</taxon>
        <taxon>Gunneridae</taxon>
        <taxon>Pentapetalae</taxon>
        <taxon>rosids</taxon>
        <taxon>fabids</taxon>
        <taxon>Fabales</taxon>
        <taxon>Fabaceae</taxon>
        <taxon>Papilionoideae</taxon>
        <taxon>50 kb inversion clade</taxon>
        <taxon>NPAAA clade</taxon>
        <taxon>Hologalegina</taxon>
        <taxon>IRL clade</taxon>
        <taxon>Cicereae</taxon>
        <taxon>Cicer</taxon>
    </lineage>
</organism>
<reference evidence="9" key="2">
    <citation type="submission" date="2025-08" db="UniProtKB">
        <authorList>
            <consortium name="RefSeq"/>
        </authorList>
    </citation>
    <scope>IDENTIFICATION</scope>
    <source>
        <tissue evidence="9">Etiolated seedlings</tissue>
    </source>
</reference>
<evidence type="ECO:0000256" key="1">
    <source>
        <dbReference type="ARBA" id="ARBA00022468"/>
    </source>
</evidence>
<name>A0A1S2XDI8_CICAR</name>
<dbReference type="KEGG" id="cam:101502694"/>
<feature type="region of interest" description="Disordered" evidence="6">
    <location>
        <begin position="165"/>
        <end position="230"/>
    </location>
</feature>
<dbReference type="AlphaFoldDB" id="A0A1S2XDI8"/>
<feature type="compositionally biased region" description="Basic and acidic residues" evidence="6">
    <location>
        <begin position="135"/>
        <end position="149"/>
    </location>
</feature>
<dbReference type="GeneID" id="101502694"/>
<proteinExistence type="predicted"/>
<evidence type="ECO:0000256" key="3">
    <source>
        <dbReference type="ARBA" id="ARBA00022771"/>
    </source>
</evidence>
<dbReference type="Pfam" id="PF01412">
    <property type="entry name" value="ArfGap"/>
    <property type="match status" value="1"/>
</dbReference>
<protein>
    <submittedName>
        <fullName evidence="9">ADP-ribosylation factor GTPase-activating protein AGD5 isoform X1</fullName>
    </submittedName>
</protein>
<dbReference type="SMART" id="SM00105">
    <property type="entry name" value="ArfGap"/>
    <property type="match status" value="1"/>
</dbReference>
<gene>
    <name evidence="9" type="primary">LOC101502694</name>
</gene>
<keyword evidence="3 5" id="KW-0863">Zinc-finger</keyword>
<dbReference type="OrthoDB" id="10266696at2759"/>
<reference evidence="8" key="1">
    <citation type="journal article" date="2013" name="Nat. Biotechnol.">
        <title>Draft genome sequence of chickpea (Cicer arietinum) provides a resource for trait improvement.</title>
        <authorList>
            <person name="Varshney R.K."/>
            <person name="Song C."/>
            <person name="Saxena R.K."/>
            <person name="Azam S."/>
            <person name="Yu S."/>
            <person name="Sharpe A.G."/>
            <person name="Cannon S."/>
            <person name="Baek J."/>
            <person name="Rosen B.D."/>
            <person name="Tar'an B."/>
            <person name="Millan T."/>
            <person name="Zhang X."/>
            <person name="Ramsay L.D."/>
            <person name="Iwata A."/>
            <person name="Wang Y."/>
            <person name="Nelson W."/>
            <person name="Farmer A.D."/>
            <person name="Gaur P.M."/>
            <person name="Soderlund C."/>
            <person name="Penmetsa R.V."/>
            <person name="Xu C."/>
            <person name="Bharti A.K."/>
            <person name="He W."/>
            <person name="Winter P."/>
            <person name="Zhao S."/>
            <person name="Hane J.K."/>
            <person name="Carrasquilla-Garcia N."/>
            <person name="Condie J.A."/>
            <person name="Upadhyaya H.D."/>
            <person name="Luo M.C."/>
            <person name="Thudi M."/>
            <person name="Gowda C.L."/>
            <person name="Singh N.P."/>
            <person name="Lichtenzveig J."/>
            <person name="Gali K.K."/>
            <person name="Rubio J."/>
            <person name="Nadarajan N."/>
            <person name="Dolezel J."/>
            <person name="Bansal K.C."/>
            <person name="Xu X."/>
            <person name="Edwards D."/>
            <person name="Zhang G."/>
            <person name="Kahl G."/>
            <person name="Gil J."/>
            <person name="Singh K.B."/>
            <person name="Datta S.K."/>
            <person name="Jackson S.A."/>
            <person name="Wang J."/>
            <person name="Cook D.R."/>
        </authorList>
    </citation>
    <scope>NUCLEOTIDE SEQUENCE [LARGE SCALE GENOMIC DNA]</scope>
    <source>
        <strain evidence="8">cv. CDC Frontier</strain>
    </source>
</reference>
<dbReference type="GO" id="GO:0005096">
    <property type="term" value="F:GTPase activator activity"/>
    <property type="evidence" value="ECO:0007669"/>
    <property type="project" value="UniProtKB-KW"/>
</dbReference>
<dbReference type="PaxDb" id="3827-XP_004487666.1"/>
<dbReference type="PANTHER" id="PTHR46419">
    <property type="entry name" value="ADP-RIBOSYLATION FACTOR GTPASE-ACTIVATING PROTEIN AGD5"/>
    <property type="match status" value="1"/>
</dbReference>
<dbReference type="InterPro" id="IPR037278">
    <property type="entry name" value="ARFGAP/RecO"/>
</dbReference>
<dbReference type="InterPro" id="IPR044520">
    <property type="entry name" value="ARF_GAP_AGD5/15"/>
</dbReference>
<dbReference type="FunFam" id="1.10.220.150:FF:000009">
    <property type="entry name" value="stromal membrane-associated protein 1 isoform X1"/>
    <property type="match status" value="1"/>
</dbReference>
<evidence type="ECO:0000256" key="2">
    <source>
        <dbReference type="ARBA" id="ARBA00022723"/>
    </source>
</evidence>
<accession>A0A1S2XDI8</accession>
<feature type="compositionally biased region" description="Polar residues" evidence="6">
    <location>
        <begin position="208"/>
        <end position="227"/>
    </location>
</feature>
<feature type="domain" description="Arf-GAP" evidence="7">
    <location>
        <begin position="16"/>
        <end position="130"/>
    </location>
</feature>
<keyword evidence="1" id="KW-0343">GTPase activation</keyword>
<dbReference type="InterPro" id="IPR038508">
    <property type="entry name" value="ArfGAP_dom_sf"/>
</dbReference>
<dbReference type="Gene3D" id="1.10.220.150">
    <property type="entry name" value="Arf GTPase activating protein"/>
    <property type="match status" value="1"/>
</dbReference>
<dbReference type="PRINTS" id="PR00405">
    <property type="entry name" value="REVINTRACTNG"/>
</dbReference>
<keyword evidence="8" id="KW-1185">Reference proteome</keyword>
<evidence type="ECO:0000256" key="6">
    <source>
        <dbReference type="SAM" id="MobiDB-lite"/>
    </source>
</evidence>
<dbReference type="GO" id="GO:0008270">
    <property type="term" value="F:zinc ion binding"/>
    <property type="evidence" value="ECO:0007669"/>
    <property type="project" value="UniProtKB-KW"/>
</dbReference>
<evidence type="ECO:0000313" key="8">
    <source>
        <dbReference type="Proteomes" id="UP000087171"/>
    </source>
</evidence>
<evidence type="ECO:0000259" key="7">
    <source>
        <dbReference type="PROSITE" id="PS50115"/>
    </source>
</evidence>
<dbReference type="PANTHER" id="PTHR46419:SF14">
    <property type="entry name" value="ARF GTPASE ACTIVATOR"/>
    <property type="match status" value="1"/>
</dbReference>
<sequence>MNGKANVTKELNAKHKKILEGLLKLPENRECADCKTKAPRWASVNLGIFICMQCSGIHRSLGVHISKVRSATLDTWLPEQVAFIQSMGNEKANSYWEAELPPNYDRVGIEHFIRAKYEDKKWVSRDGNPKTPSGPREDKSPSHWPRPVEKSGLGYATVHENMFQERKKVQPSNPVRATRHSVPAPPKAPEQVTPATQPQHTEKVESVAPQQQAGTSKQATDTAQNTPPKVDYATDLFNLLSMDASNENGSKAAGATADDSSWAGFQSAVEVSTAEKAGPPNAVESTPQSAPGIEDLFKDSLSVTPSLASAKPQKDVKNDIMSLFEKSNMVSPFAMHQQQLAMLAQQQSLLMAAAAKSTGVDLKYPVGIQQPSPNVSVQNWPATGFPTSGVMPMGTQVELQKLMQPRNMTPAHPAGNAVQYPPSGFYAMGQVGPVNGMMTMGASKPQSTPVSSTTSKSAKEYDFSSLTQGMFAKQ</sequence>